<dbReference type="RefSeq" id="WP_330132824.1">
    <property type="nucleotide sequence ID" value="NZ_JAUTXY010000003.1"/>
</dbReference>
<keyword evidence="2" id="KW-0456">Lyase</keyword>
<name>A0ABU7L7Q7_9NOCA</name>
<dbReference type="PANTHER" id="PTHR33542">
    <property type="entry name" value="SIROHYDROCHLORIN FERROCHELATASE, CHLOROPLASTIC"/>
    <property type="match status" value="1"/>
</dbReference>
<dbReference type="CDD" id="cd03416">
    <property type="entry name" value="CbiX_SirB_N"/>
    <property type="match status" value="1"/>
</dbReference>
<keyword evidence="1" id="KW-0479">Metal-binding</keyword>
<reference evidence="3 4" key="1">
    <citation type="submission" date="2023-07" db="EMBL/GenBank/DDBJ databases">
        <authorList>
            <person name="Girao M."/>
            <person name="Carvalho M.F."/>
        </authorList>
    </citation>
    <scope>NUCLEOTIDE SEQUENCE [LARGE SCALE GENOMIC DNA]</scope>
    <source>
        <strain evidence="3 4">YIM65754</strain>
    </source>
</reference>
<keyword evidence="4" id="KW-1185">Reference proteome</keyword>
<dbReference type="EMBL" id="JAUTXY010000003">
    <property type="protein sequence ID" value="MEE2057574.1"/>
    <property type="molecule type" value="Genomic_DNA"/>
</dbReference>
<dbReference type="SUPFAM" id="SSF53800">
    <property type="entry name" value="Chelatase"/>
    <property type="match status" value="1"/>
</dbReference>
<dbReference type="Proteomes" id="UP001336020">
    <property type="component" value="Unassembled WGS sequence"/>
</dbReference>
<evidence type="ECO:0000313" key="3">
    <source>
        <dbReference type="EMBL" id="MEE2057574.1"/>
    </source>
</evidence>
<protein>
    <submittedName>
        <fullName evidence="3">Sirohydrochlorin chelatase</fullName>
    </submittedName>
</protein>
<dbReference type="InterPro" id="IPR050963">
    <property type="entry name" value="Sirohydro_Cobaltochel/CbiX"/>
</dbReference>
<dbReference type="Pfam" id="PF01903">
    <property type="entry name" value="CbiX"/>
    <property type="match status" value="2"/>
</dbReference>
<gene>
    <name evidence="3" type="ORF">Q7514_08535</name>
</gene>
<dbReference type="Gene3D" id="3.40.50.1400">
    <property type="match status" value="2"/>
</dbReference>
<organism evidence="3 4">
    <name type="scientific">Rhodococcus artemisiae</name>
    <dbReference type="NCBI Taxonomy" id="714159"/>
    <lineage>
        <taxon>Bacteria</taxon>
        <taxon>Bacillati</taxon>
        <taxon>Actinomycetota</taxon>
        <taxon>Actinomycetes</taxon>
        <taxon>Mycobacteriales</taxon>
        <taxon>Nocardiaceae</taxon>
        <taxon>Rhodococcus</taxon>
    </lineage>
</organism>
<evidence type="ECO:0000256" key="1">
    <source>
        <dbReference type="ARBA" id="ARBA00022723"/>
    </source>
</evidence>
<accession>A0ABU7L7Q7</accession>
<dbReference type="PANTHER" id="PTHR33542:SF5">
    <property type="entry name" value="FERROCHELATASE CHE1"/>
    <property type="match status" value="1"/>
</dbReference>
<sequence length="239" mass="25232">MNSTDPALLLVAHGTRNPRGVEMIAQLAGEVSQTAGPTRVAFVDVLGPSPAEVLRDSDRPTVLVPAFLASGYHVHTDVPREVAESGHRDVVVTDALGPDPVLARVLVTRLHDAGWRPGDAVVLAAAGSSDLRALCDVRSAARMLAALTRTTVRIGYVATGSPRVADVVNDLRVQGDRRVFIASYLLAEGLFHGRLFECGADGVAAPLGVTDSIVELVARRYRAAITPALRPNTASVYTT</sequence>
<evidence type="ECO:0000256" key="2">
    <source>
        <dbReference type="ARBA" id="ARBA00023239"/>
    </source>
</evidence>
<dbReference type="InterPro" id="IPR002762">
    <property type="entry name" value="CbiX-like"/>
</dbReference>
<proteinExistence type="predicted"/>
<evidence type="ECO:0000313" key="4">
    <source>
        <dbReference type="Proteomes" id="UP001336020"/>
    </source>
</evidence>
<comment type="caution">
    <text evidence="3">The sequence shown here is derived from an EMBL/GenBank/DDBJ whole genome shotgun (WGS) entry which is preliminary data.</text>
</comment>